<evidence type="ECO:0000256" key="1">
    <source>
        <dbReference type="SAM" id="MobiDB-lite"/>
    </source>
</evidence>
<evidence type="ECO:0000313" key="4">
    <source>
        <dbReference type="EMBL" id="SMP51208.1"/>
    </source>
</evidence>
<organism evidence="4 5">
    <name type="scientific">Novosphingobium panipatense</name>
    <dbReference type="NCBI Taxonomy" id="428991"/>
    <lineage>
        <taxon>Bacteria</taxon>
        <taxon>Pseudomonadati</taxon>
        <taxon>Pseudomonadota</taxon>
        <taxon>Alphaproteobacteria</taxon>
        <taxon>Sphingomonadales</taxon>
        <taxon>Sphingomonadaceae</taxon>
        <taxon>Novosphingobium</taxon>
    </lineage>
</organism>
<feature type="compositionally biased region" description="Low complexity" evidence="1">
    <location>
        <begin position="454"/>
        <end position="492"/>
    </location>
</feature>
<sequence length="685" mass="69453">MKQLLAGLLGGVASVAALASAPTASAQGASHPVVQAIPGEDNRKLTAALARLGRDSRDLAALIDAGDAARALQDYDAAIGFYRRAEEVSASNARVKAGLGSAFVLKGDPLSALPHFDAAERAGGTPALMAADRGLAYDLLGDNASAQKYYTQALSAVPSAQADEVRSRLAVSQAIAGNADAAYKTLLPLLNKQDKPGWRTRAFTLAIAGETSEAVDVAGKILPSPLAANIAPYLRYMPRLTPAQQAAAANLGRFPKASEIGRDDPRIAAYTPPATVGAGGALVPKGAPLGRPLAATTAAGRAAATTRRTRSARSAATGGRQRTGANATRAAQVAAADPERVAPPEPKPAIERATGELPPLARSTPAPSTAATTVATLAPVQATTASTATLAPTQTAAPGLWGAAAPSSSTLALSGAGQPTPAAPPRLSLPPVTQAPSPTPAATPRVTLPQVVQGASAPSGTGATSSAPALAAAAPAPAPARTASPIAAASTPSGPPPGPGQLSLSDIFADLGRPTVEALPVSGAVDMRLITPAAPPPPPRVQLPTPEDMKPVEARTKVAEPEAKAEPRSRTAKASEAPAKGKAKADTAKKKPAHPSRTWVQIGVGRDKAAIAFDWRRNVREYGSLFKSREPYVSDMGHTNRVVVGPFASRTAANAFIADARKQGFTNVLPWVSEDGEAVEPLAAK</sequence>
<name>A0ABY1Q0V4_9SPHN</name>
<dbReference type="Pfam" id="PF05036">
    <property type="entry name" value="SPOR"/>
    <property type="match status" value="1"/>
</dbReference>
<dbReference type="InterPro" id="IPR019734">
    <property type="entry name" value="TPR_rpt"/>
</dbReference>
<dbReference type="RefSeq" id="WP_283404789.1">
    <property type="nucleotide sequence ID" value="NZ_FXUI01000001.1"/>
</dbReference>
<dbReference type="SUPFAM" id="SSF110997">
    <property type="entry name" value="Sporulation related repeat"/>
    <property type="match status" value="1"/>
</dbReference>
<comment type="caution">
    <text evidence="4">The sequence shown here is derived from an EMBL/GenBank/DDBJ whole genome shotgun (WGS) entry which is preliminary data.</text>
</comment>
<dbReference type="InterPro" id="IPR011990">
    <property type="entry name" value="TPR-like_helical_dom_sf"/>
</dbReference>
<dbReference type="Proteomes" id="UP001157910">
    <property type="component" value="Unassembled WGS sequence"/>
</dbReference>
<accession>A0ABY1Q0V4</accession>
<feature type="compositionally biased region" description="Low complexity" evidence="1">
    <location>
        <begin position="430"/>
        <end position="444"/>
    </location>
</feature>
<dbReference type="SMART" id="SM00028">
    <property type="entry name" value="TPR"/>
    <property type="match status" value="3"/>
</dbReference>
<protein>
    <submittedName>
        <fullName evidence="4">Flp pilus assembly protein TadD, contains TPR repeats</fullName>
    </submittedName>
</protein>
<dbReference type="Pfam" id="PF13181">
    <property type="entry name" value="TPR_8"/>
    <property type="match status" value="1"/>
</dbReference>
<keyword evidence="2" id="KW-0732">Signal</keyword>
<feature type="region of interest" description="Disordered" evidence="1">
    <location>
        <begin position="296"/>
        <end position="371"/>
    </location>
</feature>
<feature type="compositionally biased region" description="Low complexity" evidence="1">
    <location>
        <begin position="296"/>
        <end position="336"/>
    </location>
</feature>
<reference evidence="4 5" key="1">
    <citation type="submission" date="2017-05" db="EMBL/GenBank/DDBJ databases">
        <authorList>
            <person name="Varghese N."/>
            <person name="Submissions S."/>
        </authorList>
    </citation>
    <scope>NUCLEOTIDE SEQUENCE [LARGE SCALE GENOMIC DNA]</scope>
    <source>
        <strain evidence="4 5">SM16</strain>
    </source>
</reference>
<evidence type="ECO:0000256" key="2">
    <source>
        <dbReference type="SAM" id="SignalP"/>
    </source>
</evidence>
<evidence type="ECO:0000313" key="5">
    <source>
        <dbReference type="Proteomes" id="UP001157910"/>
    </source>
</evidence>
<feature type="compositionally biased region" description="Low complexity" evidence="1">
    <location>
        <begin position="401"/>
        <end position="417"/>
    </location>
</feature>
<dbReference type="InterPro" id="IPR036680">
    <property type="entry name" value="SPOR-like_sf"/>
</dbReference>
<dbReference type="Gene3D" id="3.30.70.1070">
    <property type="entry name" value="Sporulation related repeat"/>
    <property type="match status" value="1"/>
</dbReference>
<feature type="region of interest" description="Disordered" evidence="1">
    <location>
        <begin position="401"/>
        <end position="505"/>
    </location>
</feature>
<keyword evidence="5" id="KW-1185">Reference proteome</keyword>
<proteinExistence type="predicted"/>
<dbReference type="InterPro" id="IPR007730">
    <property type="entry name" value="SPOR-like_dom"/>
</dbReference>
<feature type="chain" id="PRO_5045384991" evidence="2">
    <location>
        <begin position="27"/>
        <end position="685"/>
    </location>
</feature>
<feature type="domain" description="SPOR" evidence="3">
    <location>
        <begin position="592"/>
        <end position="675"/>
    </location>
</feature>
<gene>
    <name evidence="4" type="ORF">SAMN06296065_10182</name>
</gene>
<dbReference type="PROSITE" id="PS51724">
    <property type="entry name" value="SPOR"/>
    <property type="match status" value="1"/>
</dbReference>
<feature type="signal peptide" evidence="2">
    <location>
        <begin position="1"/>
        <end position="26"/>
    </location>
</feature>
<evidence type="ECO:0000259" key="3">
    <source>
        <dbReference type="PROSITE" id="PS51724"/>
    </source>
</evidence>
<feature type="region of interest" description="Disordered" evidence="1">
    <location>
        <begin position="530"/>
        <end position="596"/>
    </location>
</feature>
<feature type="compositionally biased region" description="Low complexity" evidence="1">
    <location>
        <begin position="358"/>
        <end position="371"/>
    </location>
</feature>
<dbReference type="SUPFAM" id="SSF48452">
    <property type="entry name" value="TPR-like"/>
    <property type="match status" value="1"/>
</dbReference>
<feature type="compositionally biased region" description="Basic and acidic residues" evidence="1">
    <location>
        <begin position="337"/>
        <end position="354"/>
    </location>
</feature>
<feature type="compositionally biased region" description="Basic and acidic residues" evidence="1">
    <location>
        <begin position="547"/>
        <end position="569"/>
    </location>
</feature>
<dbReference type="Gene3D" id="1.25.40.10">
    <property type="entry name" value="Tetratricopeptide repeat domain"/>
    <property type="match status" value="1"/>
</dbReference>
<dbReference type="EMBL" id="FXUI01000001">
    <property type="protein sequence ID" value="SMP51208.1"/>
    <property type="molecule type" value="Genomic_DNA"/>
</dbReference>